<proteinExistence type="predicted"/>
<reference evidence="1 2" key="1">
    <citation type="submission" date="2020-06" db="EMBL/GenBank/DDBJ databases">
        <title>Halomonas sp. QX-1 draft genome sequence.</title>
        <authorList>
            <person name="Qiu X."/>
        </authorList>
    </citation>
    <scope>NUCLEOTIDE SEQUENCE [LARGE SCALE GENOMIC DNA]</scope>
    <source>
        <strain evidence="1 2">QX-1</strain>
    </source>
</reference>
<gene>
    <name evidence="1" type="ORF">HUO07_19090</name>
</gene>
<evidence type="ECO:0000313" key="2">
    <source>
        <dbReference type="Proteomes" id="UP000589984"/>
    </source>
</evidence>
<sequence length="136" mass="15862">MNKWQQLEEQLSGIFGTAKILADGYEVTFYKCLSKGERLVIETYVNGQIKGEWFMRGENGTTKHPESRFFRPRKSRAYPVKQYGKLKRIFGKKQADNMVELKTVMFDPTWNSPKTLISHLKKHFPDLELKADEVTS</sequence>
<evidence type="ECO:0000313" key="1">
    <source>
        <dbReference type="EMBL" id="NVF16252.1"/>
    </source>
</evidence>
<organism evidence="1 2">
    <name type="scientific">Vreelandella maris</name>
    <dbReference type="NCBI Taxonomy" id="2729617"/>
    <lineage>
        <taxon>Bacteria</taxon>
        <taxon>Pseudomonadati</taxon>
        <taxon>Pseudomonadota</taxon>
        <taxon>Gammaproteobacteria</taxon>
        <taxon>Oceanospirillales</taxon>
        <taxon>Halomonadaceae</taxon>
        <taxon>Vreelandella</taxon>
    </lineage>
</organism>
<dbReference type="Proteomes" id="UP000589984">
    <property type="component" value="Unassembled WGS sequence"/>
</dbReference>
<name>A0A7Y6RFZ1_9GAMM</name>
<protein>
    <submittedName>
        <fullName evidence="1">Uncharacterized protein</fullName>
    </submittedName>
</protein>
<dbReference type="RefSeq" id="WP_176304834.1">
    <property type="nucleotide sequence ID" value="NZ_JABWCV010000031.1"/>
</dbReference>
<keyword evidence="2" id="KW-1185">Reference proteome</keyword>
<dbReference type="EMBL" id="JABWCV010000031">
    <property type="protein sequence ID" value="NVF16252.1"/>
    <property type="molecule type" value="Genomic_DNA"/>
</dbReference>
<accession>A0A7Y6RFZ1</accession>
<dbReference type="AlphaFoldDB" id="A0A7Y6RFZ1"/>
<comment type="caution">
    <text evidence="1">The sequence shown here is derived from an EMBL/GenBank/DDBJ whole genome shotgun (WGS) entry which is preliminary data.</text>
</comment>